<dbReference type="Proteomes" id="UP000037460">
    <property type="component" value="Unassembled WGS sequence"/>
</dbReference>
<feature type="compositionally biased region" description="Acidic residues" evidence="3">
    <location>
        <begin position="389"/>
        <end position="414"/>
    </location>
</feature>
<feature type="domain" description="EF-hand" evidence="4">
    <location>
        <begin position="177"/>
        <end position="212"/>
    </location>
</feature>
<feature type="domain" description="EF-hand" evidence="4">
    <location>
        <begin position="141"/>
        <end position="176"/>
    </location>
</feature>
<organism evidence="5 6">
    <name type="scientific">Chrysochromulina tobinii</name>
    <dbReference type="NCBI Taxonomy" id="1460289"/>
    <lineage>
        <taxon>Eukaryota</taxon>
        <taxon>Haptista</taxon>
        <taxon>Haptophyta</taxon>
        <taxon>Prymnesiophyceae</taxon>
        <taxon>Prymnesiales</taxon>
        <taxon>Chrysochromulinaceae</taxon>
        <taxon>Chrysochromulina</taxon>
    </lineage>
</organism>
<dbReference type="InterPro" id="IPR018247">
    <property type="entry name" value="EF_Hand_1_Ca_BS"/>
</dbReference>
<feature type="region of interest" description="Disordered" evidence="3">
    <location>
        <begin position="217"/>
        <end position="288"/>
    </location>
</feature>
<evidence type="ECO:0000259" key="4">
    <source>
        <dbReference type="PROSITE" id="PS50222"/>
    </source>
</evidence>
<keyword evidence="1" id="KW-0106">Calcium</keyword>
<evidence type="ECO:0000256" key="1">
    <source>
        <dbReference type="ARBA" id="ARBA00022837"/>
    </source>
</evidence>
<feature type="compositionally biased region" description="Pro residues" evidence="3">
    <location>
        <begin position="445"/>
        <end position="455"/>
    </location>
</feature>
<proteinExistence type="predicted"/>
<feature type="compositionally biased region" description="Basic and acidic residues" evidence="3">
    <location>
        <begin position="501"/>
        <end position="519"/>
    </location>
</feature>
<dbReference type="AlphaFoldDB" id="A0A0M0JH16"/>
<reference evidence="6" key="1">
    <citation type="journal article" date="2015" name="PLoS Genet.">
        <title>Genome Sequence and Transcriptome Analyses of Chrysochromulina tobin: Metabolic Tools for Enhanced Algal Fitness in the Prominent Order Prymnesiales (Haptophyceae).</title>
        <authorList>
            <person name="Hovde B.T."/>
            <person name="Deodato C.R."/>
            <person name="Hunsperger H.M."/>
            <person name="Ryken S.A."/>
            <person name="Yost W."/>
            <person name="Jha R.K."/>
            <person name="Patterson J."/>
            <person name="Monnat R.J. Jr."/>
            <person name="Barlow S.B."/>
            <person name="Starkenburg S.R."/>
            <person name="Cattolico R.A."/>
        </authorList>
    </citation>
    <scope>NUCLEOTIDE SEQUENCE</scope>
    <source>
        <strain evidence="6">CCMP291</strain>
    </source>
</reference>
<keyword evidence="6" id="KW-1185">Reference proteome</keyword>
<dbReference type="SMART" id="SM00054">
    <property type="entry name" value="EFh"/>
    <property type="match status" value="2"/>
</dbReference>
<dbReference type="SUPFAM" id="SSF47473">
    <property type="entry name" value="EF-hand"/>
    <property type="match status" value="1"/>
</dbReference>
<feature type="region of interest" description="Disordered" evidence="3">
    <location>
        <begin position="384"/>
        <end position="419"/>
    </location>
</feature>
<dbReference type="EMBL" id="JWZX01002932">
    <property type="protein sequence ID" value="KOO25765.1"/>
    <property type="molecule type" value="Genomic_DNA"/>
</dbReference>
<dbReference type="PROSITE" id="PS50222">
    <property type="entry name" value="EF_HAND_2"/>
    <property type="match status" value="2"/>
</dbReference>
<dbReference type="GO" id="GO:0005509">
    <property type="term" value="F:calcium ion binding"/>
    <property type="evidence" value="ECO:0007669"/>
    <property type="project" value="InterPro"/>
</dbReference>
<feature type="compositionally biased region" description="Low complexity" evidence="3">
    <location>
        <begin position="456"/>
        <end position="471"/>
    </location>
</feature>
<evidence type="ECO:0000313" key="6">
    <source>
        <dbReference type="Proteomes" id="UP000037460"/>
    </source>
</evidence>
<gene>
    <name evidence="5" type="ORF">Ctob_003985</name>
</gene>
<feature type="compositionally biased region" description="Low complexity" evidence="3">
    <location>
        <begin position="260"/>
        <end position="282"/>
    </location>
</feature>
<feature type="compositionally biased region" description="Pro residues" evidence="3">
    <location>
        <begin position="245"/>
        <end position="254"/>
    </location>
</feature>
<feature type="region of interest" description="Disordered" evidence="3">
    <location>
        <begin position="782"/>
        <end position="801"/>
    </location>
</feature>
<dbReference type="InterPro" id="IPR002048">
    <property type="entry name" value="EF_hand_dom"/>
</dbReference>
<accession>A0A0M0JH16</accession>
<evidence type="ECO:0000256" key="3">
    <source>
        <dbReference type="SAM" id="MobiDB-lite"/>
    </source>
</evidence>
<dbReference type="InterPro" id="IPR011992">
    <property type="entry name" value="EF-hand-dom_pair"/>
</dbReference>
<evidence type="ECO:0000313" key="5">
    <source>
        <dbReference type="EMBL" id="KOO25765.1"/>
    </source>
</evidence>
<evidence type="ECO:0000256" key="2">
    <source>
        <dbReference type="SAM" id="Coils"/>
    </source>
</evidence>
<feature type="region of interest" description="Disordered" evidence="3">
    <location>
        <begin position="439"/>
        <end position="519"/>
    </location>
</feature>
<feature type="coiled-coil region" evidence="2">
    <location>
        <begin position="725"/>
        <end position="778"/>
    </location>
</feature>
<dbReference type="Gene3D" id="1.10.238.10">
    <property type="entry name" value="EF-hand"/>
    <property type="match status" value="1"/>
</dbReference>
<dbReference type="CDD" id="cd00051">
    <property type="entry name" value="EFh"/>
    <property type="match status" value="1"/>
</dbReference>
<comment type="caution">
    <text evidence="5">The sequence shown here is derived from an EMBL/GenBank/DDBJ whole genome shotgun (WGS) entry which is preliminary data.</text>
</comment>
<name>A0A0M0JH16_9EUKA</name>
<sequence length="801" mass="84916">MWRTSHGLGALPSSRAAEYQLSALQRWERIKTAVKAKEVETRIVRKQLTHDQRVREREAALAELEPIAGKPGFYHPKTYHQRHLEEAGQNDGKKGLNHHNYNFSLRQAAHGERGQALDSTIKLDAVDDATAAEQLKELLRVNRVRVIDLFTSWDLDGNGVVTRNEFERAFSFLGYEASASVVDKLFTSLDANESGSIDFAELNQQLRATFRPRMLPMHSPRGALASAEPSARHDASALATALPPALTPHPPPGSPWTGETSTATSATPRSSRMSNSARSSASQEQHDLRRLQAERRLWATRRQSNLSRLMRLQELSSQGGAGGAAVDRRVRGAVAEGLADEAAAPAPIQVNISFKIDLASINDAALAFAPSAAPVARATVSREASAVAEADEEAVEEGGEVQPDETADAVPDEDAGAHHNAGAVTGAEAAPIVEMGSGAEAVPIGAPPGSPPSAPPSAAQTPAPSSPAMSPTEPYAPVEYKNPPEPSAPVEEGIAASASAHRKEEQLLTERLEREKQEQELLEQAKLEAKRRVDARLAADDRAAAHRAKEDADEAAILQEADEEEAVVKAILAEAAAAAAAEAERISAQQEAATRLQAIERGNADRAKVAEMKAAAEAEARVAAQAQRADKAVERADDEARVTAAVAATEALAVERTSQEAAQADAARAAAQKAAKSAEAAAELEVARLAARQQAADLMEKAAATGEKINWTAMDPAVMIEGTKMAAAEKEGARTLEKLRKTKAEADQINSLLKAASTKRLKKEKQAAVERAAEVEAINARVAGKASSSDAAEVPRGPGVG</sequence>
<keyword evidence="2" id="KW-0175">Coiled coil</keyword>
<dbReference type="Pfam" id="PF13202">
    <property type="entry name" value="EF-hand_5"/>
    <property type="match status" value="1"/>
</dbReference>
<protein>
    <submittedName>
        <fullName evidence="5">Voltage dependent ion channel</fullName>
    </submittedName>
</protein>
<dbReference type="PROSITE" id="PS50096">
    <property type="entry name" value="IQ"/>
    <property type="match status" value="1"/>
</dbReference>
<feature type="coiled-coil region" evidence="2">
    <location>
        <begin position="615"/>
        <end position="701"/>
    </location>
</feature>
<dbReference type="PROSITE" id="PS00018">
    <property type="entry name" value="EF_HAND_1"/>
    <property type="match status" value="2"/>
</dbReference>